<reference evidence="2" key="1">
    <citation type="journal article" date="2014" name="Int. J. Syst. Evol. Microbiol.">
        <title>Complete genome sequence of Corynebacterium casei LMG S-19264T (=DSM 44701T), isolated from a smear-ripened cheese.</title>
        <authorList>
            <consortium name="US DOE Joint Genome Institute (JGI-PGF)"/>
            <person name="Walter F."/>
            <person name="Albersmeier A."/>
            <person name="Kalinowski J."/>
            <person name="Ruckert C."/>
        </authorList>
    </citation>
    <scope>NUCLEOTIDE SEQUENCE</scope>
    <source>
        <strain evidence="2">JCM 3131</strain>
    </source>
</reference>
<organism evidence="2 3">
    <name type="scientific">Streptomyces ruber</name>
    <dbReference type="NCBI Taxonomy" id="83378"/>
    <lineage>
        <taxon>Bacteria</taxon>
        <taxon>Bacillati</taxon>
        <taxon>Actinomycetota</taxon>
        <taxon>Actinomycetes</taxon>
        <taxon>Kitasatosporales</taxon>
        <taxon>Streptomycetaceae</taxon>
        <taxon>Streptomyces</taxon>
    </lineage>
</organism>
<feature type="domain" description="Transposase DDE" evidence="1">
    <location>
        <begin position="2"/>
        <end position="46"/>
    </location>
</feature>
<gene>
    <name evidence="2" type="ORF">GCM10010145_61150</name>
</gene>
<proteinExistence type="predicted"/>
<protein>
    <recommendedName>
        <fullName evidence="1">Transposase DDE domain-containing protein</fullName>
    </recommendedName>
</protein>
<accession>A0A918BR26</accession>
<reference evidence="2" key="2">
    <citation type="submission" date="2020-09" db="EMBL/GenBank/DDBJ databases">
        <authorList>
            <person name="Sun Q."/>
            <person name="Ohkuma M."/>
        </authorList>
    </citation>
    <scope>NUCLEOTIDE SEQUENCE</scope>
    <source>
        <strain evidence="2">JCM 3131</strain>
    </source>
</reference>
<evidence type="ECO:0000259" key="1">
    <source>
        <dbReference type="Pfam" id="PF13586"/>
    </source>
</evidence>
<dbReference type="EMBL" id="BMQK01000020">
    <property type="protein sequence ID" value="GGQ83216.1"/>
    <property type="molecule type" value="Genomic_DNA"/>
</dbReference>
<dbReference type="AlphaFoldDB" id="A0A918BR26"/>
<evidence type="ECO:0000313" key="3">
    <source>
        <dbReference type="Proteomes" id="UP000620156"/>
    </source>
</evidence>
<dbReference type="Proteomes" id="UP000620156">
    <property type="component" value="Unassembled WGS sequence"/>
</dbReference>
<evidence type="ECO:0000313" key="2">
    <source>
        <dbReference type="EMBL" id="GGQ83216.1"/>
    </source>
</evidence>
<dbReference type="InterPro" id="IPR025668">
    <property type="entry name" value="Tnp_DDE_dom"/>
</dbReference>
<dbReference type="PANTHER" id="PTHR30007">
    <property type="entry name" value="PHP DOMAIN PROTEIN"/>
    <property type="match status" value="1"/>
</dbReference>
<sequence>MFEVVPRRWVIERSFAWLGRYRRLSKDYEYLASSQENAVYLATVMLLLHRVERARH</sequence>
<name>A0A918BR26_9ACTN</name>
<keyword evidence="3" id="KW-1185">Reference proteome</keyword>
<dbReference type="Pfam" id="PF13586">
    <property type="entry name" value="DDE_Tnp_1_2"/>
    <property type="match status" value="1"/>
</dbReference>
<dbReference type="PANTHER" id="PTHR30007:SF0">
    <property type="entry name" value="TRANSPOSASE"/>
    <property type="match status" value="1"/>
</dbReference>
<comment type="caution">
    <text evidence="2">The sequence shown here is derived from an EMBL/GenBank/DDBJ whole genome shotgun (WGS) entry which is preliminary data.</text>
</comment>